<reference evidence="2" key="1">
    <citation type="submission" date="2018-06" db="EMBL/GenBank/DDBJ databases">
        <authorList>
            <person name="Zhirakovskaya E."/>
        </authorList>
    </citation>
    <scope>NUCLEOTIDE SEQUENCE</scope>
</reference>
<dbReference type="PRINTS" id="PR01805">
    <property type="entry name" value="VACJLIPOPROT"/>
</dbReference>
<sequence length="294" mass="32990">MNSTTGTKRHTVYAAAIFLLMLAYAVFAGPVAANAADDTISLGSGAAPPLILTEYGSARGQHFILIAANSSEDHSDFDDDFDDIDFDDEAFSMIADPIEPFNRAMFVFNDKLYYWVLKPTAGFYGRTVPKKGRIAVRRFFTNVATPIRLVNAVVQLKFKYAGTELARFCINTTVGFLGFKDPARDRWNIYLHKEDFGQSIGHYGAGPGFFITWPIFGPSSLRDTFGLIGDFFLDPATYIFAEDRLLGAGVWSYDKVNDTSLDLTLYEDLTKSALDPYLFIRDAYHQHREELIRE</sequence>
<dbReference type="PANTHER" id="PTHR30035">
    <property type="entry name" value="LIPOPROTEIN VACJ-RELATED"/>
    <property type="match status" value="1"/>
</dbReference>
<evidence type="ECO:0000256" key="1">
    <source>
        <dbReference type="ARBA" id="ARBA00022729"/>
    </source>
</evidence>
<dbReference type="EMBL" id="UOEA01000037">
    <property type="protein sequence ID" value="VAV83286.1"/>
    <property type="molecule type" value="Genomic_DNA"/>
</dbReference>
<keyword evidence="2" id="KW-0449">Lipoprotein</keyword>
<dbReference type="AlphaFoldDB" id="A0A3B0R2B2"/>
<name>A0A3B0R2B2_9ZZZZ</name>
<gene>
    <name evidence="2" type="ORF">MNBD_DELTA01-1522</name>
</gene>
<dbReference type="InterPro" id="IPR007428">
    <property type="entry name" value="MlaA"/>
</dbReference>
<evidence type="ECO:0000313" key="2">
    <source>
        <dbReference type="EMBL" id="VAV83286.1"/>
    </source>
</evidence>
<proteinExistence type="predicted"/>
<keyword evidence="1" id="KW-0732">Signal</keyword>
<dbReference type="GO" id="GO:0120010">
    <property type="term" value="P:intermembrane phospholipid transfer"/>
    <property type="evidence" value="ECO:0007669"/>
    <property type="project" value="TreeGrafter"/>
</dbReference>
<dbReference type="GO" id="GO:0016020">
    <property type="term" value="C:membrane"/>
    <property type="evidence" value="ECO:0007669"/>
    <property type="project" value="InterPro"/>
</dbReference>
<dbReference type="Pfam" id="PF04333">
    <property type="entry name" value="MlaA"/>
    <property type="match status" value="1"/>
</dbReference>
<accession>A0A3B0R2B2</accession>
<protein>
    <submittedName>
        <fullName evidence="2">Outer-membrane-phospholipid-binding lipoprotein MlaA</fullName>
    </submittedName>
</protein>
<dbReference type="PANTHER" id="PTHR30035:SF3">
    <property type="entry name" value="INTERMEMBRANE PHOSPHOLIPID TRANSPORT SYSTEM LIPOPROTEIN MLAA"/>
    <property type="match status" value="1"/>
</dbReference>
<organism evidence="2">
    <name type="scientific">hydrothermal vent metagenome</name>
    <dbReference type="NCBI Taxonomy" id="652676"/>
    <lineage>
        <taxon>unclassified sequences</taxon>
        <taxon>metagenomes</taxon>
        <taxon>ecological metagenomes</taxon>
    </lineage>
</organism>